<dbReference type="Pfam" id="PF14016">
    <property type="entry name" value="DUF4232"/>
    <property type="match status" value="1"/>
</dbReference>
<evidence type="ECO:0000313" key="2">
    <source>
        <dbReference type="EMBL" id="GIF77435.1"/>
    </source>
</evidence>
<protein>
    <recommendedName>
        <fullName evidence="1">DUF4232 domain-containing protein</fullName>
    </recommendedName>
</protein>
<keyword evidence="3" id="KW-1185">Reference proteome</keyword>
<sequence>MPVRGEPKWVPPPQRTFTPPHAVEVRTTTAPSRVRRLGTLVAVAILLAACDTQDPAPVPPTAPPTATGMACADGFRLTAGPVEGASGLRAMGIVLENCGTRPYTLEGFPAIRVLDTDLSAVAVTVGNGSQPVSAPDAWDAPPQQVTVPPGGIARSRVLWRTTTTEGDAVDAAHLAVTPEPGAAEQLVTPDGGIDLGTTNRLAVNAWSAAS</sequence>
<organism evidence="2 3">
    <name type="scientific">Asanoa siamensis</name>
    <dbReference type="NCBI Taxonomy" id="926357"/>
    <lineage>
        <taxon>Bacteria</taxon>
        <taxon>Bacillati</taxon>
        <taxon>Actinomycetota</taxon>
        <taxon>Actinomycetes</taxon>
        <taxon>Micromonosporales</taxon>
        <taxon>Micromonosporaceae</taxon>
        <taxon>Asanoa</taxon>
    </lineage>
</organism>
<accession>A0ABQ4D1L0</accession>
<name>A0ABQ4D1L0_9ACTN</name>
<reference evidence="2 3" key="1">
    <citation type="submission" date="2021-01" db="EMBL/GenBank/DDBJ databases">
        <title>Whole genome shotgun sequence of Asanoa siamensis NBRC 107932.</title>
        <authorList>
            <person name="Komaki H."/>
            <person name="Tamura T."/>
        </authorList>
    </citation>
    <scope>NUCLEOTIDE SEQUENCE [LARGE SCALE GENOMIC DNA]</scope>
    <source>
        <strain evidence="2 3">NBRC 107932</strain>
    </source>
</reference>
<evidence type="ECO:0000313" key="3">
    <source>
        <dbReference type="Proteomes" id="UP000604117"/>
    </source>
</evidence>
<evidence type="ECO:0000259" key="1">
    <source>
        <dbReference type="Pfam" id="PF14016"/>
    </source>
</evidence>
<proteinExistence type="predicted"/>
<dbReference type="InterPro" id="IPR025326">
    <property type="entry name" value="DUF4232"/>
</dbReference>
<gene>
    <name evidence="2" type="ORF">Asi02nite_69530</name>
</gene>
<dbReference type="Proteomes" id="UP000604117">
    <property type="component" value="Unassembled WGS sequence"/>
</dbReference>
<comment type="caution">
    <text evidence="2">The sequence shown here is derived from an EMBL/GenBank/DDBJ whole genome shotgun (WGS) entry which is preliminary data.</text>
</comment>
<feature type="domain" description="DUF4232" evidence="1">
    <location>
        <begin position="72"/>
        <end position="206"/>
    </location>
</feature>
<dbReference type="EMBL" id="BONE01000090">
    <property type="protein sequence ID" value="GIF77435.1"/>
    <property type="molecule type" value="Genomic_DNA"/>
</dbReference>